<feature type="transmembrane region" description="Helical" evidence="1">
    <location>
        <begin position="132"/>
        <end position="163"/>
    </location>
</feature>
<sequence length="666" mass="76295">MNKCFNTSIYWVVWCAGKVLRVWKGVPRKGFENLKFLNLIDLQLPLRNTRPTVKAMRTHCLARYKGAPLYLTRQCVLVAFVFGLFGGLPKVANQATWKKTQGFLALCQAGMGSVPKQACNKLKACISFSHPIFWFSSLCLTFHSSVATGLFLISSPYLSFFFFPKFLSSIRNESFFFFWFSSLCLTSSLSAPLPLLCLTYCFKTKGFSTPLLTYCYSLFVPNIFFQNPYPETGKKTKKKDYIADLCQDKILQPLQKPFSEATIVAGIERYWQAMRKDLNSLHLNFFFQIASNIEFYSFHLRGRMIVALGFSDRKIVLWKNERLLIIPECHLEFGVLVDLLNNLVYRFCYWSLNRRKLLRVGYLDAQRILVASLKGSYWFQNWSLTVKSSSHCLQCHYHLSVSHLSCLSFFICFILSSLGGSEPPRLPSPISSLALVLLWFLSLKKPHSFHPWVNPLKNFGCGIDSHNTSEPFIESSRRDPLLSHPEVELFESSIATPVLNLTSLEINQVSEEYSPSRSFLQLNQRILNAHPRRTLSKPTGLVFLSTYWGPHRELFLLFNCWKTSVAGKEWIVVGSTYRSSKLVMPVAKFVPPPPRGRRKDEWEFAITEGFGSAWRAWTDLSALKKKTQLLAVEMQHAPAKLSSKLHLFVHSHCAYCTVTVQHAKLE</sequence>
<keyword evidence="1" id="KW-0472">Membrane</keyword>
<feature type="transmembrane region" description="Helical" evidence="1">
    <location>
        <begin position="175"/>
        <end position="195"/>
    </location>
</feature>
<dbReference type="EMBL" id="LAVV01008195">
    <property type="protein sequence ID" value="KNZ53496.1"/>
    <property type="molecule type" value="Genomic_DNA"/>
</dbReference>
<evidence type="ECO:0000313" key="3">
    <source>
        <dbReference type="Proteomes" id="UP000037035"/>
    </source>
</evidence>
<keyword evidence="1" id="KW-0812">Transmembrane</keyword>
<name>A0A0L6UY74_9BASI</name>
<dbReference type="Proteomes" id="UP000037035">
    <property type="component" value="Unassembled WGS sequence"/>
</dbReference>
<gene>
    <name evidence="2" type="ORF">VP01_3223g2</name>
</gene>
<dbReference type="AlphaFoldDB" id="A0A0L6UY74"/>
<keyword evidence="1" id="KW-1133">Transmembrane helix</keyword>
<dbReference type="VEuPathDB" id="FungiDB:VP01_3223g2"/>
<evidence type="ECO:0000256" key="1">
    <source>
        <dbReference type="SAM" id="Phobius"/>
    </source>
</evidence>
<proteinExistence type="predicted"/>
<accession>A0A0L6UY74</accession>
<protein>
    <submittedName>
        <fullName evidence="2">Uncharacterized protein</fullName>
    </submittedName>
</protein>
<evidence type="ECO:0000313" key="2">
    <source>
        <dbReference type="EMBL" id="KNZ53496.1"/>
    </source>
</evidence>
<reference evidence="2 3" key="1">
    <citation type="submission" date="2015-08" db="EMBL/GenBank/DDBJ databases">
        <title>Next Generation Sequencing and Analysis of the Genome of Puccinia sorghi L Schw, the Causal Agent of Maize Common Rust.</title>
        <authorList>
            <person name="Rochi L."/>
            <person name="Burguener G."/>
            <person name="Darino M."/>
            <person name="Turjanski A."/>
            <person name="Kreff E."/>
            <person name="Dieguez M.J."/>
            <person name="Sacco F."/>
        </authorList>
    </citation>
    <scope>NUCLEOTIDE SEQUENCE [LARGE SCALE GENOMIC DNA]</scope>
    <source>
        <strain evidence="2 3">RO10H11247</strain>
    </source>
</reference>
<feature type="transmembrane region" description="Helical" evidence="1">
    <location>
        <begin position="67"/>
        <end position="88"/>
    </location>
</feature>
<keyword evidence="3" id="KW-1185">Reference proteome</keyword>
<organism evidence="2 3">
    <name type="scientific">Puccinia sorghi</name>
    <dbReference type="NCBI Taxonomy" id="27349"/>
    <lineage>
        <taxon>Eukaryota</taxon>
        <taxon>Fungi</taxon>
        <taxon>Dikarya</taxon>
        <taxon>Basidiomycota</taxon>
        <taxon>Pucciniomycotina</taxon>
        <taxon>Pucciniomycetes</taxon>
        <taxon>Pucciniales</taxon>
        <taxon>Pucciniaceae</taxon>
        <taxon>Puccinia</taxon>
    </lineage>
</organism>
<comment type="caution">
    <text evidence="2">The sequence shown here is derived from an EMBL/GenBank/DDBJ whole genome shotgun (WGS) entry which is preliminary data.</text>
</comment>